<dbReference type="PANTHER" id="PTHR47691:SF3">
    <property type="entry name" value="HTH-TYPE TRANSCRIPTIONAL REGULATOR RV0890C-RELATED"/>
    <property type="match status" value="1"/>
</dbReference>
<organism evidence="4 5">
    <name type="scientific">Actinocorallia longicatena</name>
    <dbReference type="NCBI Taxonomy" id="111803"/>
    <lineage>
        <taxon>Bacteria</taxon>
        <taxon>Bacillati</taxon>
        <taxon>Actinomycetota</taxon>
        <taxon>Actinomycetes</taxon>
        <taxon>Streptosporangiales</taxon>
        <taxon>Thermomonosporaceae</taxon>
        <taxon>Actinocorallia</taxon>
    </lineage>
</organism>
<dbReference type="SUPFAM" id="SSF48452">
    <property type="entry name" value="TPR-like"/>
    <property type="match status" value="2"/>
</dbReference>
<evidence type="ECO:0000256" key="1">
    <source>
        <dbReference type="ARBA" id="ARBA00022737"/>
    </source>
</evidence>
<dbReference type="PANTHER" id="PTHR47691">
    <property type="entry name" value="REGULATOR-RELATED"/>
    <property type="match status" value="1"/>
</dbReference>
<feature type="region of interest" description="Disordered" evidence="2">
    <location>
        <begin position="68"/>
        <end position="91"/>
    </location>
</feature>
<dbReference type="Gene3D" id="3.40.50.300">
    <property type="entry name" value="P-loop containing nucleotide triphosphate hydrolases"/>
    <property type="match status" value="1"/>
</dbReference>
<dbReference type="RefSeq" id="WP_344840141.1">
    <property type="nucleotide sequence ID" value="NZ_BAAAUV010000058.1"/>
</dbReference>
<proteinExistence type="predicted"/>
<dbReference type="SMART" id="SM00028">
    <property type="entry name" value="TPR"/>
    <property type="match status" value="6"/>
</dbReference>
<evidence type="ECO:0000313" key="4">
    <source>
        <dbReference type="EMBL" id="GAA3243449.1"/>
    </source>
</evidence>
<reference evidence="5" key="1">
    <citation type="journal article" date="2019" name="Int. J. Syst. Evol. Microbiol.">
        <title>The Global Catalogue of Microorganisms (GCM) 10K type strain sequencing project: providing services to taxonomists for standard genome sequencing and annotation.</title>
        <authorList>
            <consortium name="The Broad Institute Genomics Platform"/>
            <consortium name="The Broad Institute Genome Sequencing Center for Infectious Disease"/>
            <person name="Wu L."/>
            <person name="Ma J."/>
        </authorList>
    </citation>
    <scope>NUCLEOTIDE SEQUENCE [LARGE SCALE GENOMIC DNA]</scope>
    <source>
        <strain evidence="5">JCM 9377</strain>
    </source>
</reference>
<evidence type="ECO:0000259" key="3">
    <source>
        <dbReference type="Pfam" id="PF00931"/>
    </source>
</evidence>
<gene>
    <name evidence="4" type="ORF">GCM10010468_81540</name>
</gene>
<evidence type="ECO:0000256" key="2">
    <source>
        <dbReference type="SAM" id="MobiDB-lite"/>
    </source>
</evidence>
<dbReference type="InterPro" id="IPR042197">
    <property type="entry name" value="Apaf_helical"/>
</dbReference>
<dbReference type="Gene3D" id="1.10.10.10">
    <property type="entry name" value="Winged helix-like DNA-binding domain superfamily/Winged helix DNA-binding domain"/>
    <property type="match status" value="1"/>
</dbReference>
<evidence type="ECO:0000313" key="5">
    <source>
        <dbReference type="Proteomes" id="UP001501237"/>
    </source>
</evidence>
<dbReference type="EMBL" id="BAAAUV010000058">
    <property type="protein sequence ID" value="GAA3243449.1"/>
    <property type="molecule type" value="Genomic_DNA"/>
</dbReference>
<keyword evidence="1" id="KW-0677">Repeat</keyword>
<dbReference type="InterPro" id="IPR019734">
    <property type="entry name" value="TPR_rpt"/>
</dbReference>
<dbReference type="SUPFAM" id="SSF52540">
    <property type="entry name" value="P-loop containing nucleoside triphosphate hydrolases"/>
    <property type="match status" value="1"/>
</dbReference>
<feature type="domain" description="NB-ARC" evidence="3">
    <location>
        <begin position="113"/>
        <end position="234"/>
    </location>
</feature>
<dbReference type="Proteomes" id="UP001501237">
    <property type="component" value="Unassembled WGS sequence"/>
</dbReference>
<dbReference type="PRINTS" id="PR00364">
    <property type="entry name" value="DISEASERSIST"/>
</dbReference>
<protein>
    <recommendedName>
        <fullName evidence="3">NB-ARC domain-containing protein</fullName>
    </recommendedName>
</protein>
<dbReference type="Pfam" id="PF13424">
    <property type="entry name" value="TPR_12"/>
    <property type="match status" value="2"/>
</dbReference>
<dbReference type="Gene3D" id="1.10.8.430">
    <property type="entry name" value="Helical domain of apoptotic protease-activating factors"/>
    <property type="match status" value="1"/>
</dbReference>
<dbReference type="InterPro" id="IPR011990">
    <property type="entry name" value="TPR-like_helical_dom_sf"/>
</dbReference>
<accession>A0ABP6QMV1</accession>
<name>A0ABP6QMV1_9ACTN</name>
<dbReference type="Gene3D" id="1.25.40.10">
    <property type="entry name" value="Tetratricopeptide repeat domain"/>
    <property type="match status" value="2"/>
</dbReference>
<dbReference type="InterPro" id="IPR002182">
    <property type="entry name" value="NB-ARC"/>
</dbReference>
<comment type="caution">
    <text evidence="4">The sequence shown here is derived from an EMBL/GenBank/DDBJ whole genome shotgun (WGS) entry which is preliminary data.</text>
</comment>
<dbReference type="InterPro" id="IPR036388">
    <property type="entry name" value="WH-like_DNA-bd_sf"/>
</dbReference>
<dbReference type="Pfam" id="PF00931">
    <property type="entry name" value="NB-ARC"/>
    <property type="match status" value="1"/>
</dbReference>
<keyword evidence="5" id="KW-1185">Reference proteome</keyword>
<dbReference type="InterPro" id="IPR027417">
    <property type="entry name" value="P-loop_NTPase"/>
</dbReference>
<sequence length="887" mass="96696">MLDDGGRSERAQRPIVWGTAAAVTMFTTSAAGWASISSVGWFQLTAAALASMAAGTVTYRETVNYRDRQRAAPPAAPAAPRPESLPGTITDFTGRAPEIDELVELFAGTPEHNPQAVVISALAGKGGVGKTRLAVHVAHLIKLAYPDGQLYVNLRGAEAESLDPSAVLSEFLVELGVPYSAIPEGVDARARRYRAALADRRILIVLDNARDEAQIRPLLPGDPSCSVLITSRSRLGGLDGVALMVLDVMAERDALSLLTSMAGAARTAAEPAEALRIVQLCGLLPLAVRVVGAQLAGRPGQTLRWSAERLTDERTRLRLLRAGDIEVRSSLALSYPRQPEPVRQAFRLLGLLRSADIPVWGLAALADRTAAEAEELCETLIDAGLLDPPDEDTSHQLRYRMHDLLRLLAQEFVAAEEGDPSLFVLRLLTVELNAARHAARLLDHEVADVDAADLAWLDRVGIAQAIEDDPVRWLRLEDANLVLGVEQAVQNGHWAIACDLAVALTDFFDTESRWDEWERSHLLAVSAARSLGDRTREADLLWRLGRRYRHGEPAQALTAYGDAVALYRGLGDRAGEAKVLLESGVVHREQGDLADARADYATCLAIFVELGDRRCTAYALRRLAFVETDQAEIAAAIDHFEECLPILRELGDTRWLGRTLRGLSIAQRLLARHADAEESATEALRSFQDTGDRRGEGYALLDLGGVRAEQERFEEARQNLEDCIAHFHQIGDDRGRAYALLDLSSLDGRCGRYEQALTEAAAGLGLCVTVRDRRGQSWAGLCLADLAREQGDFAEALDRYDTCLAAFEELGDHVGLARLMLRRGIAEFGLGREQDGRESWNEALRLFAAAGMPEAPEVERWLARPLPAGRIRGGIGRLHYPLGIAPG</sequence>